<dbReference type="eggNOG" id="KOG2249">
    <property type="taxonomic scope" value="Eukaryota"/>
</dbReference>
<evidence type="ECO:0000256" key="1">
    <source>
        <dbReference type="ARBA" id="ARBA00022722"/>
    </source>
</evidence>
<organism evidence="5 6">
    <name type="scientific">Serendipita indica (strain DSM 11827)</name>
    <name type="common">Root endophyte fungus</name>
    <name type="synonym">Piriformospora indica</name>
    <dbReference type="NCBI Taxonomy" id="1109443"/>
    <lineage>
        <taxon>Eukaryota</taxon>
        <taxon>Fungi</taxon>
        <taxon>Dikarya</taxon>
        <taxon>Basidiomycota</taxon>
        <taxon>Agaricomycotina</taxon>
        <taxon>Agaricomycetes</taxon>
        <taxon>Sebacinales</taxon>
        <taxon>Serendipitaceae</taxon>
        <taxon>Serendipita</taxon>
    </lineage>
</organism>
<evidence type="ECO:0000256" key="2">
    <source>
        <dbReference type="ARBA" id="ARBA00022801"/>
    </source>
</evidence>
<reference evidence="5 6" key="1">
    <citation type="journal article" date="2011" name="PLoS Pathog.">
        <title>Endophytic Life Strategies Decoded by Genome and Transcriptome Analyses of the Mutualistic Root Symbiont Piriformospora indica.</title>
        <authorList>
            <person name="Zuccaro A."/>
            <person name="Lahrmann U."/>
            <person name="Guldener U."/>
            <person name="Langen G."/>
            <person name="Pfiffi S."/>
            <person name="Biedenkopf D."/>
            <person name="Wong P."/>
            <person name="Samans B."/>
            <person name="Grimm C."/>
            <person name="Basiewicz M."/>
            <person name="Murat C."/>
            <person name="Martin F."/>
            <person name="Kogel K.H."/>
        </authorList>
    </citation>
    <scope>NUCLEOTIDE SEQUENCE [LARGE SCALE GENOMIC DNA]</scope>
    <source>
        <strain evidence="5 6">DSM 11827</strain>
    </source>
</reference>
<dbReference type="InterPro" id="IPR036397">
    <property type="entry name" value="RNaseH_sf"/>
</dbReference>
<dbReference type="InterPro" id="IPR047021">
    <property type="entry name" value="REXO1/3/4-like"/>
</dbReference>
<dbReference type="Gene3D" id="3.30.420.10">
    <property type="entry name" value="Ribonuclease H-like superfamily/Ribonuclease H"/>
    <property type="match status" value="1"/>
</dbReference>
<keyword evidence="6" id="KW-1185">Reference proteome</keyword>
<name>G4TH34_SERID</name>
<keyword evidence="4" id="KW-0732">Signal</keyword>
<dbReference type="GO" id="GO:0005634">
    <property type="term" value="C:nucleus"/>
    <property type="evidence" value="ECO:0007669"/>
    <property type="project" value="TreeGrafter"/>
</dbReference>
<protein>
    <recommendedName>
        <fullName evidence="7">Exonuclease domain-containing protein</fullName>
    </recommendedName>
</protein>
<keyword evidence="2" id="KW-0378">Hydrolase</keyword>
<keyword evidence="1" id="KW-0540">Nuclease</keyword>
<feature type="chain" id="PRO_5003469103" description="Exonuclease domain-containing protein" evidence="4">
    <location>
        <begin position="21"/>
        <end position="212"/>
    </location>
</feature>
<dbReference type="SUPFAM" id="SSF53098">
    <property type="entry name" value="Ribonuclease H-like"/>
    <property type="match status" value="1"/>
</dbReference>
<keyword evidence="3" id="KW-0269">Exonuclease</keyword>
<dbReference type="GO" id="GO:0004527">
    <property type="term" value="F:exonuclease activity"/>
    <property type="evidence" value="ECO:0007669"/>
    <property type="project" value="UniProtKB-KW"/>
</dbReference>
<dbReference type="PANTHER" id="PTHR12801">
    <property type="entry name" value="RNA EXONUCLEASE REXO1 / RECO3 FAMILY MEMBER-RELATED"/>
    <property type="match status" value="1"/>
</dbReference>
<comment type="caution">
    <text evidence="5">The sequence shown here is derived from an EMBL/GenBank/DDBJ whole genome shotgun (WGS) entry which is preliminary data.</text>
</comment>
<accession>G4TH34</accession>
<evidence type="ECO:0000313" key="5">
    <source>
        <dbReference type="EMBL" id="CCA70627.1"/>
    </source>
</evidence>
<gene>
    <name evidence="5" type="ORF">PIIN_04564</name>
</gene>
<dbReference type="STRING" id="1109443.G4TH34"/>
<proteinExistence type="predicted"/>
<dbReference type="Proteomes" id="UP000007148">
    <property type="component" value="Unassembled WGS sequence"/>
</dbReference>
<dbReference type="EMBL" id="CAFZ01000089">
    <property type="protein sequence ID" value="CCA70627.1"/>
    <property type="molecule type" value="Genomic_DNA"/>
</dbReference>
<dbReference type="InterPro" id="IPR012337">
    <property type="entry name" value="RNaseH-like_sf"/>
</dbReference>
<sequence>MTTAFAPNVFLALATNYVLGANNTKLLAQVTLVDWRGQTGQKFFPWSVFSDRVSVLDVYVQPTSTIVDYRTSTHGLDARHLAPPEALPYSSVRVNVAEMINNHVIVGHALWSSLALLGLTHPAIHSRDVATYTPFRRALGYPLDSCSSYPALKDLVQVLMRRDMEPLFVNTTETARAAMDLFRSHRPAWEGVITSGGWPSVVLPAYWNIYFT</sequence>
<dbReference type="InParanoid" id="G4TH34"/>
<dbReference type="HOGENOM" id="CLU_022453_3_0_1"/>
<dbReference type="PANTHER" id="PTHR12801:SF45">
    <property type="entry name" value="RNA EXONUCLEASE 4"/>
    <property type="match status" value="1"/>
</dbReference>
<evidence type="ECO:0008006" key="7">
    <source>
        <dbReference type="Google" id="ProtNLM"/>
    </source>
</evidence>
<dbReference type="GO" id="GO:0003676">
    <property type="term" value="F:nucleic acid binding"/>
    <property type="evidence" value="ECO:0007669"/>
    <property type="project" value="InterPro"/>
</dbReference>
<evidence type="ECO:0000256" key="3">
    <source>
        <dbReference type="ARBA" id="ARBA00022839"/>
    </source>
</evidence>
<evidence type="ECO:0000313" key="6">
    <source>
        <dbReference type="Proteomes" id="UP000007148"/>
    </source>
</evidence>
<feature type="signal peptide" evidence="4">
    <location>
        <begin position="1"/>
        <end position="20"/>
    </location>
</feature>
<dbReference type="OrthoDB" id="8191639at2759"/>
<dbReference type="AlphaFoldDB" id="G4TH34"/>
<dbReference type="OMA" id="DYRTSTH"/>
<evidence type="ECO:0000256" key="4">
    <source>
        <dbReference type="SAM" id="SignalP"/>
    </source>
</evidence>